<dbReference type="eggNOG" id="ENOG502QTBN">
    <property type="taxonomic scope" value="Eukaryota"/>
</dbReference>
<sequence length="625" mass="72256">MINPKFRWIPYLISQYFWLIFAAIIMVIPIIIPYSRKVKAITPIPKITNWNLSEDPVMFAHLTDIHINHVVPGHLDNFNSARDWIEDIQPEFFVITGDLCDNFPGTKFPKYGHQQPEDHELYNKSISNLTVKNFIDIPGNHDEFGVFGYDTPAHNFIKGRNLTKSEFLVSKNVYTYQNQKIHIVKINAFHWPSAHPPFVFFPIYNRQLLDQIEQELIDVKEEDVVIFLSHYPVNLFDDVTSSSGRTLPQIVKTSNFSQYFISGHLHPQKSFVQHQGDNLEVVGADLAYDNNFGMFSLDHNRFVYTDIENKEKKSIFVTSPVPTNQISGHTPFSELDSYIRIRAFQDKEPNITVSGDVSGKMECRKSNSKKGFVCSLHFTFDKPGVKHIKFDGDYTEELEFVVNQTIASRREKDYENSHWKYWIFDMALIWILLTFIVIPTPLPKSIDDHEDWVNGVSSESHYLYSFIFSLLIFKHRFSHVNLPLRIFFIVLAVYPIFMPTTFIEIDGHVGIIWTYGFVCGGDAVRILWGQIYTLLFNLLVIMPGTYLASSLAINNPFVLFPFLVDMIFVIICIGIHIKVLIRNLSESAGILRMVLSPAFVFIPIASYVWIIVDKFMSKRASYENL</sequence>
<dbReference type="OMA" id="ICIGIHI"/>
<gene>
    <name evidence="3" type="ORF">TVAG_451870</name>
</gene>
<feature type="domain" description="Calcineurin-like phosphoesterase" evidence="2">
    <location>
        <begin position="59"/>
        <end position="267"/>
    </location>
</feature>
<dbReference type="InParanoid" id="A2DJQ9"/>
<dbReference type="InterPro" id="IPR029052">
    <property type="entry name" value="Metallo-depent_PP-like"/>
</dbReference>
<dbReference type="KEGG" id="tva:5464813"/>
<keyword evidence="1" id="KW-1133">Transmembrane helix</keyword>
<evidence type="ECO:0000313" key="4">
    <source>
        <dbReference type="Proteomes" id="UP000001542"/>
    </source>
</evidence>
<dbReference type="PANTHER" id="PTHR14795">
    <property type="entry name" value="HELICASE RELATED"/>
    <property type="match status" value="1"/>
</dbReference>
<feature type="transmembrane region" description="Helical" evidence="1">
    <location>
        <begin position="419"/>
        <end position="441"/>
    </location>
</feature>
<organism evidence="3 4">
    <name type="scientific">Trichomonas vaginalis (strain ATCC PRA-98 / G3)</name>
    <dbReference type="NCBI Taxonomy" id="412133"/>
    <lineage>
        <taxon>Eukaryota</taxon>
        <taxon>Metamonada</taxon>
        <taxon>Parabasalia</taxon>
        <taxon>Trichomonadida</taxon>
        <taxon>Trichomonadidae</taxon>
        <taxon>Trichomonas</taxon>
    </lineage>
</organism>
<dbReference type="SUPFAM" id="SSF56300">
    <property type="entry name" value="Metallo-dependent phosphatases"/>
    <property type="match status" value="1"/>
</dbReference>
<dbReference type="VEuPathDB" id="TrichDB:TVAGG3_0289840"/>
<evidence type="ECO:0000313" key="3">
    <source>
        <dbReference type="EMBL" id="EAY19273.1"/>
    </source>
</evidence>
<accession>A2DJQ9</accession>
<protein>
    <submittedName>
        <fullName evidence="3">Ser/Thr protein phosphatase, putative</fullName>
    </submittedName>
</protein>
<dbReference type="RefSeq" id="XP_001580259.1">
    <property type="nucleotide sequence ID" value="XM_001580209.1"/>
</dbReference>
<dbReference type="GO" id="GO:0016787">
    <property type="term" value="F:hydrolase activity"/>
    <property type="evidence" value="ECO:0007669"/>
    <property type="project" value="InterPro"/>
</dbReference>
<dbReference type="InterPro" id="IPR004843">
    <property type="entry name" value="Calcineurin-like_PHP"/>
</dbReference>
<dbReference type="Proteomes" id="UP000001542">
    <property type="component" value="Unassembled WGS sequence"/>
</dbReference>
<feature type="transmembrane region" description="Helical" evidence="1">
    <location>
        <begin position="593"/>
        <end position="612"/>
    </location>
</feature>
<dbReference type="EMBL" id="DS113209">
    <property type="protein sequence ID" value="EAY19273.1"/>
    <property type="molecule type" value="Genomic_DNA"/>
</dbReference>
<dbReference type="Pfam" id="PF00149">
    <property type="entry name" value="Metallophos"/>
    <property type="match status" value="1"/>
</dbReference>
<evidence type="ECO:0000259" key="2">
    <source>
        <dbReference type="Pfam" id="PF00149"/>
    </source>
</evidence>
<keyword evidence="4" id="KW-1185">Reference proteome</keyword>
<dbReference type="Gene3D" id="3.60.21.10">
    <property type="match status" value="1"/>
</dbReference>
<keyword evidence="1" id="KW-0472">Membrane</keyword>
<evidence type="ECO:0000256" key="1">
    <source>
        <dbReference type="SAM" id="Phobius"/>
    </source>
</evidence>
<feature type="transmembrane region" description="Helical" evidence="1">
    <location>
        <begin position="535"/>
        <end position="553"/>
    </location>
</feature>
<name>A2DJQ9_TRIV3</name>
<reference evidence="3" key="1">
    <citation type="submission" date="2006-10" db="EMBL/GenBank/DDBJ databases">
        <authorList>
            <person name="Amadeo P."/>
            <person name="Zhao Q."/>
            <person name="Wortman J."/>
            <person name="Fraser-Liggett C."/>
            <person name="Carlton J."/>
        </authorList>
    </citation>
    <scope>NUCLEOTIDE SEQUENCE</scope>
    <source>
        <strain evidence="3">G3</strain>
    </source>
</reference>
<dbReference type="STRING" id="5722.A2DJQ9"/>
<feature type="transmembrane region" description="Helical" evidence="1">
    <location>
        <begin position="484"/>
        <end position="503"/>
    </location>
</feature>
<reference evidence="3" key="2">
    <citation type="journal article" date="2007" name="Science">
        <title>Draft genome sequence of the sexually transmitted pathogen Trichomonas vaginalis.</title>
        <authorList>
            <person name="Carlton J.M."/>
            <person name="Hirt R.P."/>
            <person name="Silva J.C."/>
            <person name="Delcher A.L."/>
            <person name="Schatz M."/>
            <person name="Zhao Q."/>
            <person name="Wortman J.R."/>
            <person name="Bidwell S.L."/>
            <person name="Alsmark U.C.M."/>
            <person name="Besteiro S."/>
            <person name="Sicheritz-Ponten T."/>
            <person name="Noel C.J."/>
            <person name="Dacks J.B."/>
            <person name="Foster P.G."/>
            <person name="Simillion C."/>
            <person name="Van de Peer Y."/>
            <person name="Miranda-Saavedra D."/>
            <person name="Barton G.J."/>
            <person name="Westrop G.D."/>
            <person name="Mueller S."/>
            <person name="Dessi D."/>
            <person name="Fiori P.L."/>
            <person name="Ren Q."/>
            <person name="Paulsen I."/>
            <person name="Zhang H."/>
            <person name="Bastida-Corcuera F.D."/>
            <person name="Simoes-Barbosa A."/>
            <person name="Brown M.T."/>
            <person name="Hayes R.D."/>
            <person name="Mukherjee M."/>
            <person name="Okumura C.Y."/>
            <person name="Schneider R."/>
            <person name="Smith A.J."/>
            <person name="Vanacova S."/>
            <person name="Villalvazo M."/>
            <person name="Haas B.J."/>
            <person name="Pertea M."/>
            <person name="Feldblyum T.V."/>
            <person name="Utterback T.R."/>
            <person name="Shu C.L."/>
            <person name="Osoegawa K."/>
            <person name="de Jong P.J."/>
            <person name="Hrdy I."/>
            <person name="Horvathova L."/>
            <person name="Zubacova Z."/>
            <person name="Dolezal P."/>
            <person name="Malik S.B."/>
            <person name="Logsdon J.M. Jr."/>
            <person name="Henze K."/>
            <person name="Gupta A."/>
            <person name="Wang C.C."/>
            <person name="Dunne R.L."/>
            <person name="Upcroft J.A."/>
            <person name="Upcroft P."/>
            <person name="White O."/>
            <person name="Salzberg S.L."/>
            <person name="Tang P."/>
            <person name="Chiu C.-H."/>
            <person name="Lee Y.-S."/>
            <person name="Embley T.M."/>
            <person name="Coombs G.H."/>
            <person name="Mottram J.C."/>
            <person name="Tachezy J."/>
            <person name="Fraser-Liggett C.M."/>
            <person name="Johnson P.J."/>
        </authorList>
    </citation>
    <scope>NUCLEOTIDE SEQUENCE [LARGE SCALE GENOMIC DNA]</scope>
    <source>
        <strain evidence="3">G3</strain>
    </source>
</reference>
<feature type="transmembrane region" description="Helical" evidence="1">
    <location>
        <begin position="461"/>
        <end position="477"/>
    </location>
</feature>
<keyword evidence="1" id="KW-0812">Transmembrane</keyword>
<dbReference type="OrthoDB" id="27234at2759"/>
<feature type="transmembrane region" description="Helical" evidence="1">
    <location>
        <begin position="559"/>
        <end position="581"/>
    </location>
</feature>
<dbReference type="VEuPathDB" id="TrichDB:TVAG_451870"/>
<proteinExistence type="predicted"/>
<dbReference type="AlphaFoldDB" id="A2DJQ9"/>
<dbReference type="PANTHER" id="PTHR14795:SF0">
    <property type="entry name" value="TRANSMEMBRANE PROTEIN 62"/>
    <property type="match status" value="1"/>
</dbReference>
<feature type="transmembrane region" description="Helical" evidence="1">
    <location>
        <begin position="16"/>
        <end position="34"/>
    </location>
</feature>